<dbReference type="Proteomes" id="UP001311915">
    <property type="component" value="Unassembled WGS sequence"/>
</dbReference>
<dbReference type="PANTHER" id="PTHR33067">
    <property type="entry name" value="RNA-DIRECTED DNA POLYMERASE-RELATED"/>
    <property type="match status" value="1"/>
</dbReference>
<name>A0AAV9L6L9_9SOLN</name>
<reference evidence="1 2" key="1">
    <citation type="submission" date="2023-10" db="EMBL/GenBank/DDBJ databases">
        <title>Genome-Wide Identification Analysis in wild type Solanum Pinnatisectum Reveals Some Genes Defensing Phytophthora Infestans.</title>
        <authorList>
            <person name="Sun C."/>
        </authorList>
    </citation>
    <scope>NUCLEOTIDE SEQUENCE [LARGE SCALE GENOMIC DNA]</scope>
    <source>
        <strain evidence="1">LQN</strain>
        <tissue evidence="1">Leaf</tissue>
    </source>
</reference>
<dbReference type="Gene3D" id="2.40.70.10">
    <property type="entry name" value="Acid Proteases"/>
    <property type="match status" value="1"/>
</dbReference>
<evidence type="ECO:0000313" key="2">
    <source>
        <dbReference type="Proteomes" id="UP001311915"/>
    </source>
</evidence>
<organism evidence="1 2">
    <name type="scientific">Solanum pinnatisectum</name>
    <name type="common">tansyleaf nightshade</name>
    <dbReference type="NCBI Taxonomy" id="50273"/>
    <lineage>
        <taxon>Eukaryota</taxon>
        <taxon>Viridiplantae</taxon>
        <taxon>Streptophyta</taxon>
        <taxon>Embryophyta</taxon>
        <taxon>Tracheophyta</taxon>
        <taxon>Spermatophyta</taxon>
        <taxon>Magnoliopsida</taxon>
        <taxon>eudicotyledons</taxon>
        <taxon>Gunneridae</taxon>
        <taxon>Pentapetalae</taxon>
        <taxon>asterids</taxon>
        <taxon>lamiids</taxon>
        <taxon>Solanales</taxon>
        <taxon>Solanaceae</taxon>
        <taxon>Solanoideae</taxon>
        <taxon>Solaneae</taxon>
        <taxon>Solanum</taxon>
    </lineage>
</organism>
<gene>
    <name evidence="1" type="ORF">R3W88_011594</name>
</gene>
<keyword evidence="2" id="KW-1185">Reference proteome</keyword>
<proteinExistence type="predicted"/>
<dbReference type="EMBL" id="JAWPEI010000007">
    <property type="protein sequence ID" value="KAK4721361.1"/>
    <property type="molecule type" value="Genomic_DNA"/>
</dbReference>
<protein>
    <submittedName>
        <fullName evidence="1">Uncharacterized protein</fullName>
    </submittedName>
</protein>
<dbReference type="InterPro" id="IPR021109">
    <property type="entry name" value="Peptidase_aspartic_dom_sf"/>
</dbReference>
<evidence type="ECO:0000313" key="1">
    <source>
        <dbReference type="EMBL" id="KAK4721361.1"/>
    </source>
</evidence>
<sequence>MPGYAKFMKELVTKKRSLDFETIEVSHSCSAIMTNEIIKKKEDPRAFTIPCTIGMLQFAKALCDLRVSINLMPYTIYKQLGLGESKSTTMRLLMVDRSIKHPMGILYDILVKVGQFIFSVDFVILDCEIDD</sequence>
<dbReference type="AlphaFoldDB" id="A0AAV9L6L9"/>
<dbReference type="PANTHER" id="PTHR33067:SF9">
    <property type="entry name" value="RNA-DIRECTED DNA POLYMERASE"/>
    <property type="match status" value="1"/>
</dbReference>
<comment type="caution">
    <text evidence="1">The sequence shown here is derived from an EMBL/GenBank/DDBJ whole genome shotgun (WGS) entry which is preliminary data.</text>
</comment>
<accession>A0AAV9L6L9</accession>